<dbReference type="AlphaFoldDB" id="A0A2P2P4K9"/>
<dbReference type="EMBL" id="GGEC01069188">
    <property type="protein sequence ID" value="MBX49672.1"/>
    <property type="molecule type" value="Transcribed_RNA"/>
</dbReference>
<reference evidence="2" key="1">
    <citation type="submission" date="2018-02" db="EMBL/GenBank/DDBJ databases">
        <title>Rhizophora mucronata_Transcriptome.</title>
        <authorList>
            <person name="Meera S.P."/>
            <person name="Sreeshan A."/>
            <person name="Augustine A."/>
        </authorList>
    </citation>
    <scope>NUCLEOTIDE SEQUENCE</scope>
    <source>
        <tissue evidence="2">Leaf</tissue>
    </source>
</reference>
<keyword evidence="1" id="KW-0812">Transmembrane</keyword>
<name>A0A2P2P4K9_RHIMU</name>
<sequence length="41" mass="4446">MRTLATGHDFIASQGNDCTVYYLIVILTILSSILGIMVTNS</sequence>
<accession>A0A2P2P4K9</accession>
<evidence type="ECO:0000256" key="1">
    <source>
        <dbReference type="SAM" id="Phobius"/>
    </source>
</evidence>
<evidence type="ECO:0000313" key="2">
    <source>
        <dbReference type="EMBL" id="MBX49672.1"/>
    </source>
</evidence>
<keyword evidence="1" id="KW-0472">Membrane</keyword>
<keyword evidence="1" id="KW-1133">Transmembrane helix</keyword>
<feature type="transmembrane region" description="Helical" evidence="1">
    <location>
        <begin position="20"/>
        <end position="39"/>
    </location>
</feature>
<proteinExistence type="predicted"/>
<organism evidence="2">
    <name type="scientific">Rhizophora mucronata</name>
    <name type="common">Asiatic mangrove</name>
    <dbReference type="NCBI Taxonomy" id="61149"/>
    <lineage>
        <taxon>Eukaryota</taxon>
        <taxon>Viridiplantae</taxon>
        <taxon>Streptophyta</taxon>
        <taxon>Embryophyta</taxon>
        <taxon>Tracheophyta</taxon>
        <taxon>Spermatophyta</taxon>
        <taxon>Magnoliopsida</taxon>
        <taxon>eudicotyledons</taxon>
        <taxon>Gunneridae</taxon>
        <taxon>Pentapetalae</taxon>
        <taxon>rosids</taxon>
        <taxon>fabids</taxon>
        <taxon>Malpighiales</taxon>
        <taxon>Rhizophoraceae</taxon>
        <taxon>Rhizophora</taxon>
    </lineage>
</organism>
<protein>
    <submittedName>
        <fullName evidence="2">Uncharacterized protein</fullName>
    </submittedName>
</protein>